<dbReference type="AlphaFoldDB" id="A0AAW2FKB7"/>
<dbReference type="Proteomes" id="UP001430953">
    <property type="component" value="Unassembled WGS sequence"/>
</dbReference>
<dbReference type="EMBL" id="JADYXP020000009">
    <property type="protein sequence ID" value="KAL0116391.1"/>
    <property type="molecule type" value="Genomic_DNA"/>
</dbReference>
<protein>
    <submittedName>
        <fullName evidence="1">Uncharacterized protein</fullName>
    </submittedName>
</protein>
<organism evidence="1 2">
    <name type="scientific">Cardiocondyla obscurior</name>
    <dbReference type="NCBI Taxonomy" id="286306"/>
    <lineage>
        <taxon>Eukaryota</taxon>
        <taxon>Metazoa</taxon>
        <taxon>Ecdysozoa</taxon>
        <taxon>Arthropoda</taxon>
        <taxon>Hexapoda</taxon>
        <taxon>Insecta</taxon>
        <taxon>Pterygota</taxon>
        <taxon>Neoptera</taxon>
        <taxon>Endopterygota</taxon>
        <taxon>Hymenoptera</taxon>
        <taxon>Apocrita</taxon>
        <taxon>Aculeata</taxon>
        <taxon>Formicoidea</taxon>
        <taxon>Formicidae</taxon>
        <taxon>Myrmicinae</taxon>
        <taxon>Cardiocondyla</taxon>
    </lineage>
</organism>
<evidence type="ECO:0000313" key="1">
    <source>
        <dbReference type="EMBL" id="KAL0116391.1"/>
    </source>
</evidence>
<proteinExistence type="predicted"/>
<keyword evidence="2" id="KW-1185">Reference proteome</keyword>
<name>A0AAW2FKB7_9HYME</name>
<comment type="caution">
    <text evidence="1">The sequence shown here is derived from an EMBL/GenBank/DDBJ whole genome shotgun (WGS) entry which is preliminary data.</text>
</comment>
<reference evidence="1 2" key="1">
    <citation type="submission" date="2023-03" db="EMBL/GenBank/DDBJ databases">
        <title>High recombination rates correlate with genetic variation in Cardiocondyla obscurior ants.</title>
        <authorList>
            <person name="Errbii M."/>
        </authorList>
    </citation>
    <scope>NUCLEOTIDE SEQUENCE [LARGE SCALE GENOMIC DNA]</scope>
    <source>
        <strain evidence="1">Alpha-2009</strain>
        <tissue evidence="1">Whole body</tissue>
    </source>
</reference>
<evidence type="ECO:0000313" key="2">
    <source>
        <dbReference type="Proteomes" id="UP001430953"/>
    </source>
</evidence>
<sequence length="112" mass="12944">MKRTYKSIKDHNSKTGNNSRTWVYMNIMESLLGERPFMSPLATISSSNNFATFDNSSSSNADRKAQESTSKIAEAIMQSRNLAEKNKNQRHKEKMDFRKDMLNLLQKMMDKS</sequence>
<gene>
    <name evidence="1" type="ORF">PUN28_009779</name>
</gene>
<accession>A0AAW2FKB7</accession>